<keyword evidence="1" id="KW-0812">Transmembrane</keyword>
<accession>A0A411E7B5</accession>
<dbReference type="OrthoDB" id="1247025at2"/>
<keyword evidence="3" id="KW-1185">Reference proteome</keyword>
<keyword evidence="1" id="KW-0472">Membrane</keyword>
<reference evidence="2 3" key="1">
    <citation type="submission" date="2019-01" db="EMBL/GenBank/DDBJ databases">
        <title>Muriicola soli sp. nov., isolated from soil.</title>
        <authorList>
            <person name="Kang H.J."/>
            <person name="Kim S.B."/>
        </authorList>
    </citation>
    <scope>NUCLEOTIDE SEQUENCE [LARGE SCALE GENOMIC DNA]</scope>
    <source>
        <strain evidence="2 3">MMS17-SY002</strain>
    </source>
</reference>
<dbReference type="KEGG" id="mur:EQY75_01930"/>
<organism evidence="2 3">
    <name type="scientific">Muriicola soli</name>
    <dbReference type="NCBI Taxonomy" id="2507538"/>
    <lineage>
        <taxon>Bacteria</taxon>
        <taxon>Pseudomonadati</taxon>
        <taxon>Bacteroidota</taxon>
        <taxon>Flavobacteriia</taxon>
        <taxon>Flavobacteriales</taxon>
        <taxon>Flavobacteriaceae</taxon>
        <taxon>Muriicola</taxon>
    </lineage>
</organism>
<keyword evidence="1" id="KW-1133">Transmembrane helix</keyword>
<feature type="transmembrane region" description="Helical" evidence="1">
    <location>
        <begin position="44"/>
        <end position="64"/>
    </location>
</feature>
<evidence type="ECO:0000256" key="1">
    <source>
        <dbReference type="SAM" id="Phobius"/>
    </source>
</evidence>
<proteinExistence type="predicted"/>
<name>A0A411E7B5_9FLAO</name>
<evidence type="ECO:0000313" key="3">
    <source>
        <dbReference type="Proteomes" id="UP000290889"/>
    </source>
</evidence>
<dbReference type="AlphaFoldDB" id="A0A411E7B5"/>
<dbReference type="EMBL" id="CP035544">
    <property type="protein sequence ID" value="QBA63414.1"/>
    <property type="molecule type" value="Genomic_DNA"/>
</dbReference>
<protein>
    <submittedName>
        <fullName evidence="2">Uncharacterized protein</fullName>
    </submittedName>
</protein>
<evidence type="ECO:0000313" key="2">
    <source>
        <dbReference type="EMBL" id="QBA63414.1"/>
    </source>
</evidence>
<gene>
    <name evidence="2" type="ORF">EQY75_01930</name>
</gene>
<sequence length="241" mass="26746">MGKHRLDEKIRNVLQERSINPSEDSWSRIEEQLGSAPVTKGSNFWKYGIAAGFTGVLFISVILLSTQVDVVLPANEVVNSGNDSEEKTPTITQENSIEIQSEIAVQPKSKTQPVINSREQAEGKFEVAELVQEDQEETQRNVAKEILQLEKLDINIAEVVAQVEVLEGQGVVSDEVIDSLLMQAQAEILKGQAAQAMNKVDALALLADVEEEVNQSLRDQLFEKLKDGYLKVRTAIAYRNE</sequence>
<dbReference type="RefSeq" id="WP_129602378.1">
    <property type="nucleotide sequence ID" value="NZ_CP035544.1"/>
</dbReference>
<dbReference type="Proteomes" id="UP000290889">
    <property type="component" value="Chromosome"/>
</dbReference>